<dbReference type="EMBL" id="CP001219">
    <property type="protein sequence ID" value="ACK80462.1"/>
    <property type="molecule type" value="Genomic_DNA"/>
</dbReference>
<accession>B7J849</accession>
<reference evidence="1 2" key="1">
    <citation type="journal article" date="2008" name="BMC Genomics">
        <title>Acidithiobacillus ferrooxidans metabolism: from genome sequence to industrial applications.</title>
        <authorList>
            <person name="Valdes J."/>
            <person name="Pedroso I."/>
            <person name="Quatrini R."/>
            <person name="Dodson R.J."/>
            <person name="Tettelin H."/>
            <person name="Blake R.II."/>
            <person name="Eisen J.A."/>
            <person name="Holmes D.S."/>
        </authorList>
    </citation>
    <scope>NUCLEOTIDE SEQUENCE [LARGE SCALE GENOMIC DNA]</scope>
    <source>
        <strain evidence="2">ATCC 23270 / DSM 14882 / CIP 104768 / NCIMB 8455</strain>
    </source>
</reference>
<dbReference type="AlphaFoldDB" id="B7J849"/>
<evidence type="ECO:0000313" key="1">
    <source>
        <dbReference type="EMBL" id="ACK80462.1"/>
    </source>
</evidence>
<dbReference type="KEGG" id="afr:AFE_1101"/>
<gene>
    <name evidence="1" type="ordered locus">AFE_1101</name>
</gene>
<protein>
    <submittedName>
        <fullName evidence="1">Conserved domain protein</fullName>
    </submittedName>
</protein>
<name>B7J849_ACIF2</name>
<evidence type="ECO:0000313" key="2">
    <source>
        <dbReference type="Proteomes" id="UP000001362"/>
    </source>
</evidence>
<organism evidence="1 2">
    <name type="scientific">Acidithiobacillus ferrooxidans (strain ATCC 23270 / DSM 14882 / CIP 104768 / NCIMB 8455)</name>
    <name type="common">Ferrobacillus ferrooxidans (strain ATCC 23270)</name>
    <dbReference type="NCBI Taxonomy" id="243159"/>
    <lineage>
        <taxon>Bacteria</taxon>
        <taxon>Pseudomonadati</taxon>
        <taxon>Pseudomonadota</taxon>
        <taxon>Acidithiobacillia</taxon>
        <taxon>Acidithiobacillales</taxon>
        <taxon>Acidithiobacillaceae</taxon>
        <taxon>Acidithiobacillus</taxon>
    </lineage>
</organism>
<keyword evidence="2" id="KW-1185">Reference proteome</keyword>
<dbReference type="HOGENOM" id="CLU_3401682_0_0_6"/>
<sequence>MDVSALADTGALHLCIPEHVAIQRGNLGTS</sequence>
<dbReference type="STRING" id="243159.AFE_1101"/>
<dbReference type="Proteomes" id="UP000001362">
    <property type="component" value="Chromosome"/>
</dbReference>
<proteinExistence type="predicted"/>
<dbReference type="PaxDb" id="243159-AFE_1101"/>